<name>A0A1D8PPL6_CANAL</name>
<keyword evidence="1" id="KW-1133">Transmembrane helix</keyword>
<sequence>MNSRHSLPIVILRTAFITPLFILGCLSISLTQFLTLLIFKNNPDVKQAIINNTKNHFVILISYITTIVNPCKIEITIDETTVPNSDHFTVDESNNIHTMFQPNSVLISNHQIYTDWLYLWFLTYTSKFGNSVFIILKDLSKIPVLGYGMKNYNFLFLSRKWEKDKIVLTNQLLEIDANARGMGPANGVQLIGSSSTTNTEFTKWPQGSNVNKIWPYELILFAEGTVPSDRTTKKSAEFIASRGLPPLKHVLLPRIRGLFLALKKLKSSVEIVYDITTAYSGLTEDQYGEIEYSLKRFYLKGYGPPKINYYIKGWKLKDIPLGEDVDDIDNILEQDLKKFEDWLLKIWYEKDKLMDNHYKLGNWGELNHKTTRSIIGDFKLRNQFEIFLPFLATIATILFLRIAYILIRRIINV</sequence>
<evidence type="ECO:0000259" key="2">
    <source>
        <dbReference type="SMART" id="SM00563"/>
    </source>
</evidence>
<reference evidence="4 5" key="1">
    <citation type="journal article" date="2004" name="Proc. Natl. Acad. Sci. U.S.A.">
        <title>The diploid genome sequence of Candida albicans.</title>
        <authorList>
            <person name="Jones T."/>
            <person name="Federspiel N.A."/>
            <person name="Chibana H."/>
            <person name="Dungan J."/>
            <person name="Kalman S."/>
            <person name="Magee B.B."/>
            <person name="Newport G."/>
            <person name="Thorstenson Y.R."/>
            <person name="Agabian N."/>
            <person name="Magee P.T."/>
            <person name="Davis R.W."/>
            <person name="Scherer S."/>
        </authorList>
    </citation>
    <scope>NUCLEOTIDE SEQUENCE [LARGE SCALE GENOMIC DNA]</scope>
    <source>
        <strain evidence="5">SC5314 / ATCC MYA-2876</strain>
    </source>
</reference>
<dbReference type="CGD" id="CAL0000183283">
    <property type="gene designation" value="orf19.7781"/>
</dbReference>
<dbReference type="InParanoid" id="A0A1D8PPL6"/>
<dbReference type="PANTHER" id="PTHR10983">
    <property type="entry name" value="1-ACYLGLYCEROL-3-PHOSPHATE ACYLTRANSFERASE-RELATED"/>
    <property type="match status" value="1"/>
</dbReference>
<dbReference type="PANTHER" id="PTHR10983:SF16">
    <property type="entry name" value="LYSOCARDIOLIPIN ACYLTRANSFERASE 1"/>
    <property type="match status" value="1"/>
</dbReference>
<dbReference type="GO" id="GO:0036149">
    <property type="term" value="P:phosphatidylinositol acyl-chain remodeling"/>
    <property type="evidence" value="ECO:0000318"/>
    <property type="project" value="GO_Central"/>
</dbReference>
<organism evidence="4 5">
    <name type="scientific">Candida albicans (strain SC5314 / ATCC MYA-2876)</name>
    <name type="common">Yeast</name>
    <dbReference type="NCBI Taxonomy" id="237561"/>
    <lineage>
        <taxon>Eukaryota</taxon>
        <taxon>Fungi</taxon>
        <taxon>Dikarya</taxon>
        <taxon>Ascomycota</taxon>
        <taxon>Saccharomycotina</taxon>
        <taxon>Pichiomycetes</taxon>
        <taxon>Debaryomycetaceae</taxon>
        <taxon>Candida/Lodderomyces clade</taxon>
        <taxon>Candida</taxon>
    </lineage>
</organism>
<dbReference type="VEuPathDB" id="FungiDB:C6_01300W_A"/>
<evidence type="ECO:0000313" key="4">
    <source>
        <dbReference type="EMBL" id="AOW30071.1"/>
    </source>
</evidence>
<feature type="transmembrane region" description="Helical" evidence="1">
    <location>
        <begin position="12"/>
        <end position="39"/>
    </location>
</feature>
<dbReference type="FunCoup" id="A0A1D8PPL6">
    <property type="interactions" value="283"/>
</dbReference>
<dbReference type="OrthoDB" id="189226at2759"/>
<dbReference type="GO" id="GO:0012505">
    <property type="term" value="C:endomembrane system"/>
    <property type="evidence" value="ECO:0000318"/>
    <property type="project" value="GO_Central"/>
</dbReference>
<dbReference type="EMBL" id="CP017628">
    <property type="protein sequence ID" value="AOW30071.1"/>
    <property type="molecule type" value="Genomic_DNA"/>
</dbReference>
<feature type="domain" description="Phospholipid/glycerol acyltransferase" evidence="2">
    <location>
        <begin position="104"/>
        <end position="259"/>
    </location>
</feature>
<dbReference type="Pfam" id="PF01553">
    <property type="entry name" value="Acyltransferase"/>
    <property type="match status" value="1"/>
</dbReference>
<dbReference type="KEGG" id="cal:CAALFM_C601300WA"/>
<dbReference type="STRING" id="237561.A0A1D8PPL6"/>
<dbReference type="PROSITE" id="PS51257">
    <property type="entry name" value="PROKAR_LIPOPROTEIN"/>
    <property type="match status" value="1"/>
</dbReference>
<gene>
    <name evidence="4" type="ordered locus">CAALFM_C601300WA</name>
    <name evidence="3" type="ordered locus">orf19.7781</name>
</gene>
<dbReference type="SMR" id="A0A1D8PPL6"/>
<dbReference type="InterPro" id="IPR002123">
    <property type="entry name" value="Plipid/glycerol_acylTrfase"/>
</dbReference>
<accession>A0A1D8PPL6</accession>
<keyword evidence="4" id="KW-0012">Acyltransferase</keyword>
<dbReference type="SUPFAM" id="SSF69593">
    <property type="entry name" value="Glycerol-3-phosphate (1)-acyltransferase"/>
    <property type="match status" value="1"/>
</dbReference>
<dbReference type="CDD" id="cd07990">
    <property type="entry name" value="LPLAT_LCLAT1-like"/>
    <property type="match status" value="1"/>
</dbReference>
<dbReference type="SMART" id="SM00563">
    <property type="entry name" value="PlsC"/>
    <property type="match status" value="1"/>
</dbReference>
<protein>
    <submittedName>
        <fullName evidence="4">Acyltransferase</fullName>
    </submittedName>
</protein>
<dbReference type="GeneID" id="3644024"/>
<feature type="transmembrane region" description="Helical" evidence="1">
    <location>
        <begin position="386"/>
        <end position="407"/>
    </location>
</feature>
<proteinExistence type="predicted"/>
<reference evidence="4 5" key="2">
    <citation type="journal article" date="2007" name="Genome Biol.">
        <title>Assembly of the Candida albicans genome into sixteen supercontigs aligned on the eight chromosomes.</title>
        <authorList>
            <person name="van het Hoog M."/>
            <person name="Rast T.J."/>
            <person name="Martchenko M."/>
            <person name="Grindle S."/>
            <person name="Dignard D."/>
            <person name="Hogues H."/>
            <person name="Cuomo C."/>
            <person name="Berriman M."/>
            <person name="Scherer S."/>
            <person name="Magee B.B."/>
            <person name="Whiteway M."/>
            <person name="Chibana H."/>
            <person name="Nantel A."/>
            <person name="Magee P.T."/>
        </authorList>
    </citation>
    <scope>GENOME REANNOTATION</scope>
    <source>
        <strain evidence="5">SC5314 / ATCC MYA-2876</strain>
    </source>
</reference>
<dbReference type="Proteomes" id="UP000000559">
    <property type="component" value="Chromosome 6"/>
</dbReference>
<dbReference type="GO" id="GO:0016746">
    <property type="term" value="F:acyltransferase activity"/>
    <property type="evidence" value="ECO:0000318"/>
    <property type="project" value="GO_Central"/>
</dbReference>
<keyword evidence="1" id="KW-0472">Membrane</keyword>
<keyword evidence="4" id="KW-0808">Transferase</keyword>
<dbReference type="GO" id="GO:0005783">
    <property type="term" value="C:endoplasmic reticulum"/>
    <property type="evidence" value="ECO:0000318"/>
    <property type="project" value="GO_Central"/>
</dbReference>
<reference evidence="4 5" key="3">
    <citation type="journal article" date="2013" name="Genome Biol.">
        <title>Assembly of a phased diploid Candida albicans genome facilitates allele-specific measurements and provides a simple model for repeat and indel structure.</title>
        <authorList>
            <person name="Muzzey D."/>
            <person name="Schwartz K."/>
            <person name="Weissman J.S."/>
            <person name="Sherlock G."/>
        </authorList>
    </citation>
    <scope>NUCLEOTIDE SEQUENCE [LARGE SCALE GENOMIC DNA]</scope>
    <source>
        <strain evidence="5">SC5314 / ATCC MYA-2876</strain>
    </source>
</reference>
<evidence type="ECO:0000256" key="1">
    <source>
        <dbReference type="SAM" id="Phobius"/>
    </source>
</evidence>
<keyword evidence="5" id="KW-1185">Reference proteome</keyword>
<dbReference type="AlphaFoldDB" id="A0A1D8PPL6"/>
<dbReference type="RefSeq" id="XP_714343.1">
    <property type="nucleotide sequence ID" value="XM_709250.1"/>
</dbReference>
<evidence type="ECO:0000313" key="5">
    <source>
        <dbReference type="Proteomes" id="UP000000559"/>
    </source>
</evidence>
<evidence type="ECO:0000313" key="3">
    <source>
        <dbReference type="CGD" id="CAL0000183283"/>
    </source>
</evidence>
<keyword evidence="1" id="KW-0812">Transmembrane</keyword>